<dbReference type="PROSITE" id="PS00915">
    <property type="entry name" value="PI3_4_KINASE_1"/>
    <property type="match status" value="1"/>
</dbReference>
<dbReference type="Gene3D" id="1.10.1070.11">
    <property type="entry name" value="Phosphatidylinositol 3-/4-kinase, catalytic domain"/>
    <property type="match status" value="1"/>
</dbReference>
<dbReference type="Gene3D" id="3.30.1010.10">
    <property type="entry name" value="Phosphatidylinositol 3-kinase Catalytic Subunit, Chain A, domain 4"/>
    <property type="match status" value="1"/>
</dbReference>
<dbReference type="InterPro" id="IPR000403">
    <property type="entry name" value="PI3/4_kinase_cat_dom"/>
</dbReference>
<feature type="compositionally biased region" description="Basic and acidic residues" evidence="3">
    <location>
        <begin position="450"/>
        <end position="460"/>
    </location>
</feature>
<dbReference type="InterPro" id="IPR036940">
    <property type="entry name" value="PI3/4_kinase_cat_sf"/>
</dbReference>
<dbReference type="PROSITE" id="PS50290">
    <property type="entry name" value="PI3_4_KINASE_3"/>
    <property type="match status" value="1"/>
</dbReference>
<dbReference type="Pfam" id="PF00454">
    <property type="entry name" value="PI3_PI4_kinase"/>
    <property type="match status" value="1"/>
</dbReference>
<dbReference type="InterPro" id="IPR011009">
    <property type="entry name" value="Kinase-like_dom_sf"/>
</dbReference>
<dbReference type="InterPro" id="IPR018936">
    <property type="entry name" value="PI3/4_kinase_CS"/>
</dbReference>
<evidence type="ECO:0000259" key="4">
    <source>
        <dbReference type="PROSITE" id="PS50290"/>
    </source>
</evidence>
<dbReference type="GO" id="GO:0004430">
    <property type="term" value="F:1-phosphatidylinositol 4-kinase activity"/>
    <property type="evidence" value="ECO:0007669"/>
    <property type="project" value="TreeGrafter"/>
</dbReference>
<feature type="domain" description="PI3K/PI4K catalytic" evidence="4">
    <location>
        <begin position="661"/>
        <end position="934"/>
    </location>
</feature>
<name>A0A7S4KBG1_GUITH</name>
<dbReference type="PANTHER" id="PTHR10048">
    <property type="entry name" value="PHOSPHATIDYLINOSITOL KINASE"/>
    <property type="match status" value="1"/>
</dbReference>
<proteinExistence type="predicted"/>
<reference evidence="5" key="1">
    <citation type="submission" date="2021-01" db="EMBL/GenBank/DDBJ databases">
        <authorList>
            <person name="Corre E."/>
            <person name="Pelletier E."/>
            <person name="Niang G."/>
            <person name="Scheremetjew M."/>
            <person name="Finn R."/>
            <person name="Kale V."/>
            <person name="Holt S."/>
            <person name="Cochrane G."/>
            <person name="Meng A."/>
            <person name="Brown T."/>
            <person name="Cohen L."/>
        </authorList>
    </citation>
    <scope>NUCLEOTIDE SEQUENCE</scope>
    <source>
        <strain evidence="5">CCMP 2712</strain>
    </source>
</reference>
<protein>
    <recommendedName>
        <fullName evidence="4">PI3K/PI4K catalytic domain-containing protein</fullName>
    </recommendedName>
</protein>
<dbReference type="GO" id="GO:0046854">
    <property type="term" value="P:phosphatidylinositol phosphate biosynthetic process"/>
    <property type="evidence" value="ECO:0007669"/>
    <property type="project" value="InterPro"/>
</dbReference>
<evidence type="ECO:0000313" key="5">
    <source>
        <dbReference type="EMBL" id="CAE2289580.1"/>
    </source>
</evidence>
<organism evidence="5">
    <name type="scientific">Guillardia theta</name>
    <name type="common">Cryptophyte</name>
    <name type="synonym">Cryptomonas phi</name>
    <dbReference type="NCBI Taxonomy" id="55529"/>
    <lineage>
        <taxon>Eukaryota</taxon>
        <taxon>Cryptophyceae</taxon>
        <taxon>Pyrenomonadales</taxon>
        <taxon>Geminigeraceae</taxon>
        <taxon>Guillardia</taxon>
    </lineage>
</organism>
<dbReference type="PANTHER" id="PTHR10048:SF22">
    <property type="entry name" value="PHOSPHATIDYLINOSITOL 4-KINASE BETA"/>
    <property type="match status" value="1"/>
</dbReference>
<dbReference type="EMBL" id="HBKN01013975">
    <property type="protein sequence ID" value="CAE2289580.1"/>
    <property type="molecule type" value="Transcribed_RNA"/>
</dbReference>
<keyword evidence="1" id="KW-0808">Transferase</keyword>
<dbReference type="GO" id="GO:0048015">
    <property type="term" value="P:phosphatidylinositol-mediated signaling"/>
    <property type="evidence" value="ECO:0007669"/>
    <property type="project" value="TreeGrafter"/>
</dbReference>
<evidence type="ECO:0000256" key="2">
    <source>
        <dbReference type="ARBA" id="ARBA00022777"/>
    </source>
</evidence>
<keyword evidence="2" id="KW-0418">Kinase</keyword>
<gene>
    <name evidence="5" type="ORF">GTHE00462_LOCUS10879</name>
</gene>
<sequence length="947" mass="106243">MSQDAVVKAVEESRQELDDILHSFEAWINKKKEALNEITGKESPEELKERVASIGYDEELEAVLRTISSFPSSLKHLSNLSRTKNQIVPLSGQQAAGAAEDVISADGKLLLRRTTATQGAVIQHDWALFVCRLSDGLLSLYEYESKPEPNIEIDLSKYVFEYAGGEGEKCGLKDFYLKEVRDRPSNLMEGSSAQEVSRRGRWWVAGLIPFQSYFSASSKAGASEQDHVDFECELCFRATSHEEARWWRDRLEPFLAKRSELVAMEGNECKVGVGPEATNEVNIQDVELALSDIEKFDVWETCEQLKKRSLMSPQRQNLHDRFVELYNLDTSLFDRLLPQFCNLVVDAKLNSQNKDLVNALEDWLLWKASSNVLFACLLCWSLESCSKSYGAREGSFIFSAVTDKSSRERLQDSYRLFRIHAENVCFTGKRIGSLQAGQVRPNSEVVSGETDMKETESTREDGEDQSEQGQQPEQSHAAAARPMSDPSAAEALERTRRMNLANEMRRFVSELCAVSSNLAGIPKDARPLKLQELLRSIQDRLPTGAFFPLCSSGASFSAVMSIFPEEASCFSTYERAPYALFIETVDSGIALGDCCAMFGGDPDALAFIQQLELDQARESVESSTEDVVPTADLSDAHQSMSVLAVGSDGTNSLLLDEVFGEPWALKKLKMRRQSRLGRHPSWSLHAVIVKSGDDLRQEQFAMQMIEEIKEIWEEDKLHLRLKPYKIVSVSENSGLMEMIPDTVSLAAVRRKYSKYTSLANFYREAFGEEGTLSRINAQQNFVRSMAAYSVICYILKVKDRHDGNILLQRDGGIVHVDYGYMMGKYMNGVVEVERAPFKLTRDHVETMGGELSANFLSYISLCIQGLQSLRKNGKRLTSLAKGMLFSDTRLGSSLQCLSQREVLELEERLGTSQSEKQLVEKFITLQSQALGSWSTTAYDLLQTFIGT</sequence>
<dbReference type="SMART" id="SM00146">
    <property type="entry name" value="PI3Kc"/>
    <property type="match status" value="1"/>
</dbReference>
<dbReference type="AlphaFoldDB" id="A0A7S4KBG1"/>
<dbReference type="PROSITE" id="PS00916">
    <property type="entry name" value="PI3_4_KINASE_2"/>
    <property type="match status" value="1"/>
</dbReference>
<dbReference type="SUPFAM" id="SSF56112">
    <property type="entry name" value="Protein kinase-like (PK-like)"/>
    <property type="match status" value="1"/>
</dbReference>
<evidence type="ECO:0000256" key="1">
    <source>
        <dbReference type="ARBA" id="ARBA00022679"/>
    </source>
</evidence>
<evidence type="ECO:0000256" key="3">
    <source>
        <dbReference type="SAM" id="MobiDB-lite"/>
    </source>
</evidence>
<feature type="region of interest" description="Disordered" evidence="3">
    <location>
        <begin position="437"/>
        <end position="488"/>
    </location>
</feature>
<accession>A0A7S4KBG1</accession>
<dbReference type="GO" id="GO:0005737">
    <property type="term" value="C:cytoplasm"/>
    <property type="evidence" value="ECO:0007669"/>
    <property type="project" value="TreeGrafter"/>
</dbReference>
<dbReference type="GO" id="GO:0016020">
    <property type="term" value="C:membrane"/>
    <property type="evidence" value="ECO:0007669"/>
    <property type="project" value="TreeGrafter"/>
</dbReference>
<dbReference type="InterPro" id="IPR015433">
    <property type="entry name" value="PI3/4_kinase"/>
</dbReference>